<accession>A0A6V7TIU2</accession>
<feature type="region of interest" description="Disordered" evidence="1">
    <location>
        <begin position="159"/>
        <end position="204"/>
    </location>
</feature>
<dbReference type="EMBL" id="CAJEWN010000001">
    <property type="protein sequence ID" value="CAD2122499.1"/>
    <property type="molecule type" value="Genomic_DNA"/>
</dbReference>
<evidence type="ECO:0000313" key="3">
    <source>
        <dbReference type="Proteomes" id="UP000580250"/>
    </source>
</evidence>
<comment type="caution">
    <text evidence="2">The sequence shown here is derived from an EMBL/GenBank/DDBJ whole genome shotgun (WGS) entry which is preliminary data.</text>
</comment>
<dbReference type="Proteomes" id="UP000580250">
    <property type="component" value="Unassembled WGS sequence"/>
</dbReference>
<evidence type="ECO:0000313" key="2">
    <source>
        <dbReference type="EMBL" id="CAD2122499.1"/>
    </source>
</evidence>
<reference evidence="2 3" key="1">
    <citation type="submission" date="2020-08" db="EMBL/GenBank/DDBJ databases">
        <authorList>
            <person name="Koutsovoulos G."/>
            <person name="Danchin GJ E."/>
        </authorList>
    </citation>
    <scope>NUCLEOTIDE SEQUENCE [LARGE SCALE GENOMIC DNA]</scope>
</reference>
<proteinExistence type="predicted"/>
<feature type="region of interest" description="Disordered" evidence="1">
    <location>
        <begin position="247"/>
        <end position="273"/>
    </location>
</feature>
<feature type="compositionally biased region" description="Low complexity" evidence="1">
    <location>
        <begin position="195"/>
        <end position="204"/>
    </location>
</feature>
<evidence type="ECO:0000256" key="1">
    <source>
        <dbReference type="SAM" id="MobiDB-lite"/>
    </source>
</evidence>
<dbReference type="AlphaFoldDB" id="A0A6V7TIU2"/>
<feature type="compositionally biased region" description="Low complexity" evidence="1">
    <location>
        <begin position="162"/>
        <end position="176"/>
    </location>
</feature>
<feature type="compositionally biased region" description="Acidic residues" evidence="1">
    <location>
        <begin position="253"/>
        <end position="268"/>
    </location>
</feature>
<sequence length="399" mass="44947">MQMPNNNCCNCNPLRQCSSSCCNNNNNNVAITSSNSCCSQSSTTNNNFYYLLNGCPLSSSKQPPNPSSLPIYYLINPQRQIPYENNVGYTTSNLNNQQQQLQQPYNNLIDKLNIGSYYPIGGGGAAIIPQFPPPISNIQIPPTVYIIGNNPLSGIEEKGENTTTSTTQKIKETTISFSSSSELPPAENKSEGGNTTTATESTTLSTTTIEEIKEQQQNTTTIITTVTTTLGENETKISNATEPVKVEKRNDNQQEELEYPEESFENDEESTKIKRNKIKKRRRKILATKTFNNEAKMGRKIKRKRKRILSTKTYPLINKKCNSKILAKAINYALIGDNLSIAKRFIRRSVERKFEGEKFKVFCKEEENGDFNNLINFEEEKRKFCQITKGLITCIVIFD</sequence>
<protein>
    <submittedName>
        <fullName evidence="2">Uncharacterized protein</fullName>
    </submittedName>
</protein>
<organism evidence="2 3">
    <name type="scientific">Meloidogyne enterolobii</name>
    <name type="common">Root-knot nematode worm</name>
    <name type="synonym">Meloidogyne mayaguensis</name>
    <dbReference type="NCBI Taxonomy" id="390850"/>
    <lineage>
        <taxon>Eukaryota</taxon>
        <taxon>Metazoa</taxon>
        <taxon>Ecdysozoa</taxon>
        <taxon>Nematoda</taxon>
        <taxon>Chromadorea</taxon>
        <taxon>Rhabditida</taxon>
        <taxon>Tylenchina</taxon>
        <taxon>Tylenchomorpha</taxon>
        <taxon>Tylenchoidea</taxon>
        <taxon>Meloidogynidae</taxon>
        <taxon>Meloidogyninae</taxon>
        <taxon>Meloidogyne</taxon>
    </lineage>
</organism>
<name>A0A6V7TIU2_MELEN</name>
<gene>
    <name evidence="2" type="ORF">MENT_LOCUS196</name>
</gene>